<dbReference type="VEuPathDB" id="FungiDB:ATCC64974_67280"/>
<reference evidence="2" key="1">
    <citation type="submission" date="2018-10" db="EMBL/GenBank/DDBJ databases">
        <title>FDA dAtabase for Regulatory Grade micrObial Sequences (FDA-ARGOS): Supporting development and validation of Infectious Disease Dx tests.</title>
        <authorList>
            <person name="Kerrigan L."/>
            <person name="Tallon L."/>
            <person name="Sadzewicz L."/>
            <person name="Sengamalay N."/>
            <person name="Ott S."/>
            <person name="Godinez A."/>
            <person name="Nagaraj S."/>
            <person name="Vavikolanu K."/>
            <person name="Nadendla S."/>
            <person name="George J."/>
            <person name="Sichtig H."/>
        </authorList>
    </citation>
    <scope>NUCLEOTIDE SEQUENCE [LARGE SCALE GENOMIC DNA]</scope>
    <source>
        <strain evidence="2">FDAARGOS_311</strain>
    </source>
</reference>
<dbReference type="VEuPathDB" id="FungiDB:An16g07810"/>
<accession>A0A254U3T3</accession>
<organism evidence="1 2">
    <name type="scientific">Aspergillus niger</name>
    <dbReference type="NCBI Taxonomy" id="5061"/>
    <lineage>
        <taxon>Eukaryota</taxon>
        <taxon>Fungi</taxon>
        <taxon>Dikarya</taxon>
        <taxon>Ascomycota</taxon>
        <taxon>Pezizomycotina</taxon>
        <taxon>Eurotiomycetes</taxon>
        <taxon>Eurotiomycetidae</taxon>
        <taxon>Eurotiales</taxon>
        <taxon>Aspergillaceae</taxon>
        <taxon>Aspergillus</taxon>
        <taxon>Aspergillus subgen. Circumdati</taxon>
    </lineage>
</organism>
<gene>
    <name evidence="1" type="ORF">CAN33_0052765</name>
</gene>
<dbReference type="VEuPathDB" id="FungiDB:M747DRAFT_286960"/>
<name>A0A254U3T3_ASPNG</name>
<evidence type="ECO:0000313" key="1">
    <source>
        <dbReference type="EMBL" id="TPR09697.1"/>
    </source>
</evidence>
<evidence type="ECO:0000313" key="2">
    <source>
        <dbReference type="Proteomes" id="UP000197666"/>
    </source>
</evidence>
<sequence length="528" mass="58714">MLRVLIGSEDLKAVAVEESFNASNFRSHLFFLDDRGSLPLARSSTWQDTTSKLPVIHLEGEQTHQLMEKDERLSTHFTGMTSNDTTMQTLPQIGCPYCYPSCYSAFESGRTAAAAHGFHFRHEGQTHHDNKPQEMHFIKVEDGSQFEALAANADAPQTSIVDCDLYSSDAASDTYHQTDDINDLFAISETASSLIAEGTTPRRAPITILDACISQGSEPSPHEAEWTSAENVASSVSPRPWLEIPTPTADNILAAVSTSYSMIAAQEHHVSDSFSEGPGYDRSLWDTVNLSGETQFYGEINSALAQLDAANIHLDPSIVENDGSNAAQSLLFPWASKRTDCPAMLSIGSGRAASQGCNDGSYQYHKCRYRLNEPWPLPNPSDIGPINQGKLLGRPLTCLRDKRNAFLIECKLRGLSYKDIKRIGGFKEAESTLRGRFRTLTKSKEQRVRKPQWHQNDIRLLCEAVNVLSEATDQEHGHYSFCWAQIDNQLPKVSWKRVAQYIRTHGGSYHFGNATCKKKWCEVHGVKI</sequence>
<dbReference type="Proteomes" id="UP000197666">
    <property type="component" value="Unassembled WGS sequence"/>
</dbReference>
<comment type="caution">
    <text evidence="1">The sequence shown here is derived from an EMBL/GenBank/DDBJ whole genome shotgun (WGS) entry which is preliminary data.</text>
</comment>
<dbReference type="VEuPathDB" id="FungiDB:ASPNIDRAFT2_1092300"/>
<dbReference type="AlphaFoldDB" id="A0A254U3T3"/>
<proteinExistence type="predicted"/>
<dbReference type="EMBL" id="NKJJ02000008">
    <property type="protein sequence ID" value="TPR09697.1"/>
    <property type="molecule type" value="Genomic_DNA"/>
</dbReference>
<dbReference type="eggNOG" id="ENOG502SRZH">
    <property type="taxonomic scope" value="Eukaryota"/>
</dbReference>
<protein>
    <submittedName>
        <fullName evidence="1">Thiamine pyrophosphate enzyme, N-terminal TPP binding domain family protein</fullName>
    </submittedName>
</protein>